<dbReference type="EMBL" id="HBNR01004342">
    <property type="protein sequence ID" value="CAE4563266.1"/>
    <property type="molecule type" value="Transcribed_RNA"/>
</dbReference>
<reference evidence="1" key="1">
    <citation type="submission" date="2021-01" db="EMBL/GenBank/DDBJ databases">
        <authorList>
            <person name="Corre E."/>
            <person name="Pelletier E."/>
            <person name="Niang G."/>
            <person name="Scheremetjew M."/>
            <person name="Finn R."/>
            <person name="Kale V."/>
            <person name="Holt S."/>
            <person name="Cochrane G."/>
            <person name="Meng A."/>
            <person name="Brown T."/>
            <person name="Cohen L."/>
        </authorList>
    </citation>
    <scope>NUCLEOTIDE SEQUENCE</scope>
    <source>
        <strain evidence="1">CCMP3105</strain>
    </source>
</reference>
<accession>A0A7S4PUR5</accession>
<sequence>MAAKYVNVYLSALASSKLLDKGEVDALTDVKSELVELLKDIGKDFDCFFDKHHGYEVVLSTAFRENGVMAAAQVAQCLHLYGKLVWSPNTVSFLELMKEMRPGRFQHLLSHAGLGGNVKVETALVWSTWYITALSRIGRVLYCSFPEAEKGKTGPGQIFEYKFAQKAEFDFIPFYYKRTTEGLTCEASKKMEHGTTSYVLGAVMGTGKSPQIAGGLNIVSNAGHARCFLHLSYRGPINFNYVFEVGGAGAVGPTGEVKFSTVLPAVRGCQMQITILGEANRELTVLSIYSQQGECGKGPMKEVLNKKIKSSERDIHGGIKSPWFVSDAGPGQNTWLFFDRNRKDNQGDVLYMVIHEDFMQLA</sequence>
<gene>
    <name evidence="1" type="ORF">AMON00008_LOCUS2885</name>
</gene>
<organism evidence="1">
    <name type="scientific">Alexandrium monilatum</name>
    <dbReference type="NCBI Taxonomy" id="311494"/>
    <lineage>
        <taxon>Eukaryota</taxon>
        <taxon>Sar</taxon>
        <taxon>Alveolata</taxon>
        <taxon>Dinophyceae</taxon>
        <taxon>Gonyaulacales</taxon>
        <taxon>Pyrocystaceae</taxon>
        <taxon>Alexandrium</taxon>
    </lineage>
</organism>
<protein>
    <submittedName>
        <fullName evidence="1">Uncharacterized protein</fullName>
    </submittedName>
</protein>
<proteinExistence type="predicted"/>
<dbReference type="AlphaFoldDB" id="A0A7S4PUR5"/>
<evidence type="ECO:0000313" key="1">
    <source>
        <dbReference type="EMBL" id="CAE4563266.1"/>
    </source>
</evidence>
<name>A0A7S4PUR5_9DINO</name>